<gene>
    <name evidence="1" type="ORF">NPX36_08680</name>
</gene>
<protein>
    <submittedName>
        <fullName evidence="1">Uncharacterized protein</fullName>
    </submittedName>
</protein>
<name>A0ABY5NPQ8_9FLAO</name>
<proteinExistence type="predicted"/>
<keyword evidence="2" id="KW-1185">Reference proteome</keyword>
<sequence>MIVVKVTGSFNFLDQQFKQGDILVMPMIQAFAMSNSNRNIVAENSAWLAVDVASLFIGVGEVKVLFTAGNYVRKAIILSDIIGSSTGAIATGLNNDAISPEMRSKIQLLSIVASTPQLLKSFKKVDNLITELDGLYEIKGAEQAWSYYYKIRQVVRAAGKFDDIIEKYPVLKSFYNSLDSNSLKDAFKLDIGAKADDILLDLNKTENADILEAWKTYRINHINGIICN</sequence>
<dbReference type="EMBL" id="CP102382">
    <property type="protein sequence ID" value="UUV20442.1"/>
    <property type="molecule type" value="Genomic_DNA"/>
</dbReference>
<dbReference type="Proteomes" id="UP001317001">
    <property type="component" value="Chromosome"/>
</dbReference>
<organism evidence="1 2">
    <name type="scientific">Paenimyroides aestuarii</name>
    <dbReference type="NCBI Taxonomy" id="2968490"/>
    <lineage>
        <taxon>Bacteria</taxon>
        <taxon>Pseudomonadati</taxon>
        <taxon>Bacteroidota</taxon>
        <taxon>Flavobacteriia</taxon>
        <taxon>Flavobacteriales</taxon>
        <taxon>Flavobacteriaceae</taxon>
        <taxon>Paenimyroides</taxon>
    </lineage>
</organism>
<reference evidence="1 2" key="1">
    <citation type="submission" date="2022-08" db="EMBL/GenBank/DDBJ databases">
        <title>Myroides zhujiangensis sp. nov., a novel bacterium isolated from sediment in the Pearl River Estuary.</title>
        <authorList>
            <person name="Cui L."/>
        </authorList>
    </citation>
    <scope>NUCLEOTIDE SEQUENCE [LARGE SCALE GENOMIC DNA]</scope>
    <source>
        <strain evidence="1 2">SCSIO 72103</strain>
    </source>
</reference>
<accession>A0ABY5NPQ8</accession>
<evidence type="ECO:0000313" key="2">
    <source>
        <dbReference type="Proteomes" id="UP001317001"/>
    </source>
</evidence>
<dbReference type="RefSeq" id="WP_257498344.1">
    <property type="nucleotide sequence ID" value="NZ_CP102382.1"/>
</dbReference>
<evidence type="ECO:0000313" key="1">
    <source>
        <dbReference type="EMBL" id="UUV20442.1"/>
    </source>
</evidence>